<keyword evidence="2" id="KW-1185">Reference proteome</keyword>
<accession>A0ABQ7U300</accession>
<comment type="caution">
    <text evidence="1">The sequence shown here is derived from an EMBL/GenBank/DDBJ whole genome shotgun (WGS) entry which is preliminary data.</text>
</comment>
<dbReference type="Proteomes" id="UP000826656">
    <property type="component" value="Unassembled WGS sequence"/>
</dbReference>
<reference evidence="1 2" key="1">
    <citation type="journal article" date="2021" name="bioRxiv">
        <title>Chromosome-scale and haplotype-resolved genome assembly of a tetraploid potato cultivar.</title>
        <authorList>
            <person name="Sun H."/>
            <person name="Jiao W.-B."/>
            <person name="Krause K."/>
            <person name="Campoy J.A."/>
            <person name="Goel M."/>
            <person name="Folz-Donahue K."/>
            <person name="Kukat C."/>
            <person name="Huettel B."/>
            <person name="Schneeberger K."/>
        </authorList>
    </citation>
    <scope>NUCLEOTIDE SEQUENCE [LARGE SCALE GENOMIC DNA]</scope>
    <source>
        <strain evidence="1">SolTubOtavaFocal</strain>
        <tissue evidence="1">Leaves</tissue>
    </source>
</reference>
<gene>
    <name evidence="1" type="ORF">KY290_034324</name>
</gene>
<evidence type="ECO:0000313" key="1">
    <source>
        <dbReference type="EMBL" id="KAH0741281.1"/>
    </source>
</evidence>
<evidence type="ECO:0000313" key="2">
    <source>
        <dbReference type="Proteomes" id="UP000826656"/>
    </source>
</evidence>
<dbReference type="EMBL" id="JAIVGD010000026">
    <property type="protein sequence ID" value="KAH0741281.1"/>
    <property type="molecule type" value="Genomic_DNA"/>
</dbReference>
<sequence length="65" mass="6812">MKKHREMGEGRGFGCDGRVWVGVCELLLVTGGFLGGRRLKKWGLRAGGSCSVTGGVGSEKNGKMG</sequence>
<organism evidence="1 2">
    <name type="scientific">Solanum tuberosum</name>
    <name type="common">Potato</name>
    <dbReference type="NCBI Taxonomy" id="4113"/>
    <lineage>
        <taxon>Eukaryota</taxon>
        <taxon>Viridiplantae</taxon>
        <taxon>Streptophyta</taxon>
        <taxon>Embryophyta</taxon>
        <taxon>Tracheophyta</taxon>
        <taxon>Spermatophyta</taxon>
        <taxon>Magnoliopsida</taxon>
        <taxon>eudicotyledons</taxon>
        <taxon>Gunneridae</taxon>
        <taxon>Pentapetalae</taxon>
        <taxon>asterids</taxon>
        <taxon>lamiids</taxon>
        <taxon>Solanales</taxon>
        <taxon>Solanaceae</taxon>
        <taxon>Solanoideae</taxon>
        <taxon>Solaneae</taxon>
        <taxon>Solanum</taxon>
    </lineage>
</organism>
<protein>
    <submittedName>
        <fullName evidence="1">Uncharacterized protein</fullName>
    </submittedName>
</protein>
<name>A0ABQ7U300_SOLTU</name>
<proteinExistence type="predicted"/>